<evidence type="ECO:0000313" key="1">
    <source>
        <dbReference type="EMBL" id="PJF48282.1"/>
    </source>
</evidence>
<proteinExistence type="predicted"/>
<evidence type="ECO:0008006" key="3">
    <source>
        <dbReference type="Google" id="ProtNLM"/>
    </source>
</evidence>
<feature type="non-terminal residue" evidence="1">
    <location>
        <position position="181"/>
    </location>
</feature>
<dbReference type="Pfam" id="PF06405">
    <property type="entry name" value="RCC_reductase"/>
    <property type="match status" value="1"/>
</dbReference>
<comment type="caution">
    <text evidence="1">The sequence shown here is derived from an EMBL/GenBank/DDBJ whole genome shotgun (WGS) entry which is preliminary data.</text>
</comment>
<dbReference type="Proteomes" id="UP000230790">
    <property type="component" value="Unassembled WGS sequence"/>
</dbReference>
<evidence type="ECO:0000313" key="2">
    <source>
        <dbReference type="Proteomes" id="UP000230790"/>
    </source>
</evidence>
<dbReference type="PANTHER" id="PTHR34685">
    <property type="entry name" value="RED CHLOROPHYLL CATABOLITE REDUCTASE, CHLOROPLASTIC"/>
    <property type="match status" value="1"/>
</dbReference>
<dbReference type="PANTHER" id="PTHR34685:SF2">
    <property type="entry name" value="RED CHLOROPHYLL CATABOLITE REDUCTASE, CHLOROPLASTIC"/>
    <property type="match status" value="1"/>
</dbReference>
<dbReference type="AlphaFoldDB" id="A0A2M8QEV1"/>
<protein>
    <recommendedName>
        <fullName evidence="3">Red chlorophyll catabolite reductase</fullName>
    </recommendedName>
</protein>
<gene>
    <name evidence="1" type="ORF">CUN48_04495</name>
</gene>
<organism evidence="1 2">
    <name type="scientific">Candidatus Thermofonsia Clade 3 bacterium</name>
    <dbReference type="NCBI Taxonomy" id="2364212"/>
    <lineage>
        <taxon>Bacteria</taxon>
        <taxon>Bacillati</taxon>
        <taxon>Chloroflexota</taxon>
        <taxon>Candidatus Thermofontia</taxon>
        <taxon>Candidatus Thermofonsia Clade 3</taxon>
    </lineage>
</organism>
<dbReference type="Gene3D" id="3.40.1500.20">
    <property type="match status" value="1"/>
</dbReference>
<accession>A0A2M8QEV1</accession>
<sequence length="181" mass="20571">MPDTVQHLADVLDAHKPVDNTAKFEYLLEVRERAWAIIRAGLRLREDHACADVRAIRDLQGNVAGEMTTFTGDGSPVDWIVRSWIGKPETGFTNIHLTCWLDPSVDVPHLGFALGTAPDVFCYCDFLPRVEACTDYDYCERYLQPMNEAWIALRRDPRYKTFNPVHLYTRSTLSPIAICGL</sequence>
<dbReference type="EMBL" id="PGTN01000019">
    <property type="protein sequence ID" value="PJF48282.1"/>
    <property type="molecule type" value="Genomic_DNA"/>
</dbReference>
<reference evidence="1 2" key="1">
    <citation type="submission" date="2017-11" db="EMBL/GenBank/DDBJ databases">
        <title>Evolution of Phototrophy in the Chloroflexi Phylum Driven by Horizontal Gene Transfer.</title>
        <authorList>
            <person name="Ward L.M."/>
            <person name="Hemp J."/>
            <person name="Shih P.M."/>
            <person name="Mcglynn S.E."/>
            <person name="Fischer W."/>
        </authorList>
    </citation>
    <scope>NUCLEOTIDE SEQUENCE [LARGE SCALE GENOMIC DNA]</scope>
    <source>
        <strain evidence="1">JP3_7</strain>
    </source>
</reference>
<name>A0A2M8QEV1_9CHLR</name>
<dbReference type="GO" id="GO:0051743">
    <property type="term" value="F:red chlorophyll catabolite reductase activity"/>
    <property type="evidence" value="ECO:0007669"/>
    <property type="project" value="InterPro"/>
</dbReference>
<dbReference type="InterPro" id="IPR009439">
    <property type="entry name" value="RCC_reductase"/>
</dbReference>